<dbReference type="InterPro" id="IPR009053">
    <property type="entry name" value="Prefoldin"/>
</dbReference>
<evidence type="ECO:0000256" key="3">
    <source>
        <dbReference type="ARBA" id="ARBA00038295"/>
    </source>
</evidence>
<proteinExistence type="inferred from homology"/>
<evidence type="ECO:0000256" key="1">
    <source>
        <dbReference type="ARBA" id="ARBA00004123"/>
    </source>
</evidence>
<dbReference type="CDD" id="cd23159">
    <property type="entry name" value="Prefoldin_URI1"/>
    <property type="match status" value="1"/>
</dbReference>
<dbReference type="InterPro" id="IPR052255">
    <property type="entry name" value="RNA_pol_II_subunit5-mediator"/>
</dbReference>
<feature type="compositionally biased region" description="Polar residues" evidence="5">
    <location>
        <begin position="522"/>
        <end position="534"/>
    </location>
</feature>
<dbReference type="GO" id="GO:0019212">
    <property type="term" value="F:phosphatase inhibitor activity"/>
    <property type="evidence" value="ECO:0007669"/>
    <property type="project" value="TreeGrafter"/>
</dbReference>
<evidence type="ECO:0008006" key="7">
    <source>
        <dbReference type="Google" id="ProtNLM"/>
    </source>
</evidence>
<dbReference type="PANTHER" id="PTHR15111">
    <property type="entry name" value="RNA POLYMERASE II SUBUNIT 5-MEDIATING PROTEIN NNX3"/>
    <property type="match status" value="1"/>
</dbReference>
<dbReference type="VEuPathDB" id="VectorBase:ADAR2_009857"/>
<feature type="region of interest" description="Disordered" evidence="5">
    <location>
        <begin position="520"/>
        <end position="547"/>
    </location>
</feature>
<dbReference type="SUPFAM" id="SSF46579">
    <property type="entry name" value="Prefoldin"/>
    <property type="match status" value="1"/>
</dbReference>
<dbReference type="InterPro" id="IPR004127">
    <property type="entry name" value="Prefoldin_subunit_alpha"/>
</dbReference>
<keyword evidence="4" id="KW-0175">Coiled coil</keyword>
<dbReference type="Gene3D" id="1.10.287.370">
    <property type="match status" value="1"/>
</dbReference>
<dbReference type="GO" id="GO:0003682">
    <property type="term" value="F:chromatin binding"/>
    <property type="evidence" value="ECO:0007669"/>
    <property type="project" value="TreeGrafter"/>
</dbReference>
<evidence type="ECO:0000256" key="2">
    <source>
        <dbReference type="ARBA" id="ARBA00023242"/>
    </source>
</evidence>
<dbReference type="AlphaFoldDB" id="A0A2M4CIR0"/>
<feature type="coiled-coil region" evidence="4">
    <location>
        <begin position="188"/>
        <end position="218"/>
    </location>
</feature>
<evidence type="ECO:0000313" key="6">
    <source>
        <dbReference type="EMBL" id="MBW65139.1"/>
    </source>
</evidence>
<comment type="similarity">
    <text evidence="3">Belongs to the RNA polymerase II subunit 5-mediating protein family.</text>
</comment>
<sequence length="547" mass="62442">MDFTKSATTLPNQKILYDKAYSDALRNNETEAARWTLYRKEHEELKEHVNMYKKTLRNDILIPMGSKALLPGQVYHTGELLISHGDGYFSECSVDQAFTIADRRIRLADEMLAKYEREQTLYSNKLEAPFVSNAFAEEGQEIIEVYDEAAEKRWREEHAKRMRQHKQREAAERKNASKTTTEGQDKDLFEHLEELELLEELGNELEQLETAMEESANEQIPHIMRAGSPIEQKRRIAHPGASENIQNISSLSSASVACAGNDYDASAKGMVTTDHERSIYGSESEDDDESIDENLTPEFVKLLNETKTMNTKEKLGVFEAKLRDVRQQLNLKTTSILDKVDLYQMHEELEEAIDFLKSDPDDPEETVGKQEKNTDSTVKKIHFAEHDEIKFIESCDDSTKMKDNAFCTTNKTLFIPIVHYSDVPATIAPTVDAEIVSPADIYRLFVDETTGKNPVRERKSILKKPLQAFQPSTKTVPGPIAALLSETNNHNDLKIKQHVSGKGQVMDIIGKIVEHQTHDRQLNNSKQQTSNTRMSRFKQHRVEQVKK</sequence>
<dbReference type="GO" id="GO:0003714">
    <property type="term" value="F:transcription corepressor activity"/>
    <property type="evidence" value="ECO:0007669"/>
    <property type="project" value="TreeGrafter"/>
</dbReference>
<dbReference type="GO" id="GO:0005634">
    <property type="term" value="C:nucleus"/>
    <property type="evidence" value="ECO:0007669"/>
    <property type="project" value="UniProtKB-SubCell"/>
</dbReference>
<dbReference type="GO" id="GO:0000122">
    <property type="term" value="P:negative regulation of transcription by RNA polymerase II"/>
    <property type="evidence" value="ECO:0007669"/>
    <property type="project" value="TreeGrafter"/>
</dbReference>
<comment type="subcellular location">
    <subcellularLocation>
        <location evidence="1">Nucleus</location>
    </subcellularLocation>
</comment>
<evidence type="ECO:0000256" key="4">
    <source>
        <dbReference type="SAM" id="Coils"/>
    </source>
</evidence>
<dbReference type="PANTHER" id="PTHR15111:SF0">
    <property type="entry name" value="UNCONVENTIONAL PREFOLDIN RPB5 INTERACTOR 1"/>
    <property type="match status" value="1"/>
</dbReference>
<evidence type="ECO:0000256" key="5">
    <source>
        <dbReference type="SAM" id="MobiDB-lite"/>
    </source>
</evidence>
<organism evidence="6">
    <name type="scientific">Anopheles darlingi</name>
    <name type="common">Mosquito</name>
    <dbReference type="NCBI Taxonomy" id="43151"/>
    <lineage>
        <taxon>Eukaryota</taxon>
        <taxon>Metazoa</taxon>
        <taxon>Ecdysozoa</taxon>
        <taxon>Arthropoda</taxon>
        <taxon>Hexapoda</taxon>
        <taxon>Insecta</taxon>
        <taxon>Pterygota</taxon>
        <taxon>Neoptera</taxon>
        <taxon>Endopterygota</taxon>
        <taxon>Diptera</taxon>
        <taxon>Nematocera</taxon>
        <taxon>Culicoidea</taxon>
        <taxon>Culicidae</taxon>
        <taxon>Anophelinae</taxon>
        <taxon>Anopheles</taxon>
    </lineage>
</organism>
<dbReference type="EMBL" id="GGFL01000961">
    <property type="protein sequence ID" value="MBW65139.1"/>
    <property type="molecule type" value="Transcribed_RNA"/>
</dbReference>
<name>A0A2M4CIR0_ANODA</name>
<accession>A0A2M4CIR0</accession>
<protein>
    <recommendedName>
        <fullName evidence="7">Unconventional prefoldin RPB5 interactor</fullName>
    </recommendedName>
</protein>
<keyword evidence="2" id="KW-0539">Nucleus</keyword>
<reference evidence="6" key="1">
    <citation type="submission" date="2018-01" db="EMBL/GenBank/DDBJ databases">
        <title>An insight into the sialome of Amazonian anophelines.</title>
        <authorList>
            <person name="Ribeiro J.M."/>
            <person name="Scarpassa V."/>
            <person name="Calvo E."/>
        </authorList>
    </citation>
    <scope>NUCLEOTIDE SEQUENCE</scope>
</reference>
<feature type="region of interest" description="Disordered" evidence="5">
    <location>
        <begin position="158"/>
        <end position="186"/>
    </location>
</feature>
<dbReference type="Pfam" id="PF02996">
    <property type="entry name" value="Prefoldin"/>
    <property type="match status" value="1"/>
</dbReference>